<dbReference type="AlphaFoldDB" id="A0A7W7NX59"/>
<proteinExistence type="predicted"/>
<dbReference type="GO" id="GO:0003677">
    <property type="term" value="F:DNA binding"/>
    <property type="evidence" value="ECO:0007669"/>
    <property type="project" value="UniProtKB-KW"/>
</dbReference>
<dbReference type="InterPro" id="IPR000595">
    <property type="entry name" value="cNMP-bd_dom"/>
</dbReference>
<dbReference type="SMART" id="SM00419">
    <property type="entry name" value="HTH_CRP"/>
    <property type="match status" value="1"/>
</dbReference>
<evidence type="ECO:0000256" key="3">
    <source>
        <dbReference type="ARBA" id="ARBA00023163"/>
    </source>
</evidence>
<dbReference type="Pfam" id="PF13545">
    <property type="entry name" value="HTH_Crp_2"/>
    <property type="match status" value="1"/>
</dbReference>
<keyword evidence="2" id="KW-0238">DNA-binding</keyword>
<evidence type="ECO:0000256" key="2">
    <source>
        <dbReference type="ARBA" id="ARBA00023125"/>
    </source>
</evidence>
<evidence type="ECO:0000259" key="4">
    <source>
        <dbReference type="PROSITE" id="PS51063"/>
    </source>
</evidence>
<dbReference type="Gene3D" id="2.60.120.10">
    <property type="entry name" value="Jelly Rolls"/>
    <property type="match status" value="1"/>
</dbReference>
<feature type="domain" description="HTH crp-type" evidence="4">
    <location>
        <begin position="122"/>
        <end position="195"/>
    </location>
</feature>
<reference evidence="5 6" key="1">
    <citation type="submission" date="2020-08" db="EMBL/GenBank/DDBJ databases">
        <title>Functional genomics of gut bacteria from endangered species of beetles.</title>
        <authorList>
            <person name="Carlos-Shanley C."/>
        </authorList>
    </citation>
    <scope>NUCLEOTIDE SEQUENCE [LARGE SCALE GENOMIC DNA]</scope>
    <source>
        <strain evidence="5 6">S00245</strain>
    </source>
</reference>
<dbReference type="Gene3D" id="1.10.10.10">
    <property type="entry name" value="Winged helix-like DNA-binding domain superfamily/Winged helix DNA-binding domain"/>
    <property type="match status" value="1"/>
</dbReference>
<dbReference type="SUPFAM" id="SSF46785">
    <property type="entry name" value="Winged helix' DNA-binding domain"/>
    <property type="match status" value="1"/>
</dbReference>
<keyword evidence="1" id="KW-0805">Transcription regulation</keyword>
<dbReference type="InterPro" id="IPR014710">
    <property type="entry name" value="RmlC-like_jellyroll"/>
</dbReference>
<dbReference type="InterPro" id="IPR012318">
    <property type="entry name" value="HTH_CRP"/>
</dbReference>
<evidence type="ECO:0000313" key="5">
    <source>
        <dbReference type="EMBL" id="MBB4860076.1"/>
    </source>
</evidence>
<evidence type="ECO:0000256" key="1">
    <source>
        <dbReference type="ARBA" id="ARBA00023015"/>
    </source>
</evidence>
<dbReference type="SUPFAM" id="SSF51206">
    <property type="entry name" value="cAMP-binding domain-like"/>
    <property type="match status" value="1"/>
</dbReference>
<dbReference type="RefSeq" id="WP_184248154.1">
    <property type="nucleotide sequence ID" value="NZ_JACHLR010000016.1"/>
</dbReference>
<protein>
    <submittedName>
        <fullName evidence="5">CRP-like cAMP-binding protein</fullName>
    </submittedName>
</protein>
<dbReference type="PROSITE" id="PS51063">
    <property type="entry name" value="HTH_CRP_2"/>
    <property type="match status" value="1"/>
</dbReference>
<keyword evidence="6" id="KW-1185">Reference proteome</keyword>
<dbReference type="EMBL" id="JACHLR010000016">
    <property type="protein sequence ID" value="MBB4860076.1"/>
    <property type="molecule type" value="Genomic_DNA"/>
</dbReference>
<comment type="caution">
    <text evidence="5">The sequence shown here is derived from an EMBL/GenBank/DDBJ whole genome shotgun (WGS) entry which is preliminary data.</text>
</comment>
<sequence length="208" mass="23186">MKSGLGKEPLRRFRRHEHLALGGEAQDRVYRLDEGWACRYTLLPDGRRQITALYLPGDVCEPQWVISSKAELSIVALTDVIATEIPLGSIRNASDEGVSELIDALMTNFNRQSDWIVSLGRRSANGRITALFAEIYSRLQQNGRVRQPCTIPLTQQDIADVVGLTPVHVNRVVSELRRQGLVQFSGKTIIVPRPDEIDRQQDGMGLAG</sequence>
<evidence type="ECO:0000313" key="6">
    <source>
        <dbReference type="Proteomes" id="UP000555448"/>
    </source>
</evidence>
<dbReference type="Pfam" id="PF00027">
    <property type="entry name" value="cNMP_binding"/>
    <property type="match status" value="1"/>
</dbReference>
<keyword evidence="3" id="KW-0804">Transcription</keyword>
<dbReference type="CDD" id="cd00038">
    <property type="entry name" value="CAP_ED"/>
    <property type="match status" value="1"/>
</dbReference>
<organism evidence="5 6">
    <name type="scientific">Novosphingobium chloroacetimidivorans</name>
    <dbReference type="NCBI Taxonomy" id="1428314"/>
    <lineage>
        <taxon>Bacteria</taxon>
        <taxon>Pseudomonadati</taxon>
        <taxon>Pseudomonadota</taxon>
        <taxon>Alphaproteobacteria</taxon>
        <taxon>Sphingomonadales</taxon>
        <taxon>Sphingomonadaceae</taxon>
        <taxon>Novosphingobium</taxon>
    </lineage>
</organism>
<name>A0A7W7NX59_9SPHN</name>
<accession>A0A7W7NX59</accession>
<dbReference type="InterPro" id="IPR036388">
    <property type="entry name" value="WH-like_DNA-bd_sf"/>
</dbReference>
<dbReference type="GO" id="GO:0006355">
    <property type="term" value="P:regulation of DNA-templated transcription"/>
    <property type="evidence" value="ECO:0007669"/>
    <property type="project" value="InterPro"/>
</dbReference>
<dbReference type="PRINTS" id="PR00034">
    <property type="entry name" value="HTHCRP"/>
</dbReference>
<dbReference type="Proteomes" id="UP000555448">
    <property type="component" value="Unassembled WGS sequence"/>
</dbReference>
<gene>
    <name evidence="5" type="ORF">HNO88_003414</name>
</gene>
<dbReference type="InterPro" id="IPR036390">
    <property type="entry name" value="WH_DNA-bd_sf"/>
</dbReference>
<dbReference type="InterPro" id="IPR018490">
    <property type="entry name" value="cNMP-bd_dom_sf"/>
</dbReference>